<dbReference type="eggNOG" id="KOG0254">
    <property type="taxonomic scope" value="Eukaryota"/>
</dbReference>
<keyword evidence="3" id="KW-0813">Transport</keyword>
<dbReference type="InterPro" id="IPR050360">
    <property type="entry name" value="MFS_Sugar_Transporters"/>
</dbReference>
<reference evidence="10 11" key="1">
    <citation type="journal article" date="2012" name="PLoS Pathog.">
        <title>Diverse lifestyles and strategies of plant pathogenesis encoded in the genomes of eighteen Dothideomycetes fungi.</title>
        <authorList>
            <person name="Ohm R.A."/>
            <person name="Feau N."/>
            <person name="Henrissat B."/>
            <person name="Schoch C.L."/>
            <person name="Horwitz B.A."/>
            <person name="Barry K.W."/>
            <person name="Condon B.J."/>
            <person name="Copeland A.C."/>
            <person name="Dhillon B."/>
            <person name="Glaser F."/>
            <person name="Hesse C.N."/>
            <person name="Kosti I."/>
            <person name="LaButti K."/>
            <person name="Lindquist E.A."/>
            <person name="Lucas S."/>
            <person name="Salamov A.A."/>
            <person name="Bradshaw R.E."/>
            <person name="Ciuffetti L."/>
            <person name="Hamelin R.C."/>
            <person name="Kema G.H.J."/>
            <person name="Lawrence C."/>
            <person name="Scott J.A."/>
            <person name="Spatafora J.W."/>
            <person name="Turgeon B.G."/>
            <person name="de Wit P.J.G.M."/>
            <person name="Zhong S."/>
            <person name="Goodwin S.B."/>
            <person name="Grigoriev I.V."/>
        </authorList>
    </citation>
    <scope>NUCLEOTIDE SEQUENCE [LARGE SCALE GENOMIC DNA]</scope>
    <source>
        <strain evidence="11">ND90Pr / ATCC 201652</strain>
    </source>
</reference>
<dbReference type="HOGENOM" id="CLU_001265_25_1_1"/>
<dbReference type="FunFam" id="1.20.1250.20:FF:000119">
    <property type="entry name" value="MFS monosaccharide transporter, putative"/>
    <property type="match status" value="1"/>
</dbReference>
<evidence type="ECO:0000313" key="10">
    <source>
        <dbReference type="EMBL" id="EMD59477.1"/>
    </source>
</evidence>
<evidence type="ECO:0000256" key="1">
    <source>
        <dbReference type="ARBA" id="ARBA00004141"/>
    </source>
</evidence>
<dbReference type="PROSITE" id="PS00217">
    <property type="entry name" value="SUGAR_TRANSPORT_2"/>
    <property type="match status" value="1"/>
</dbReference>
<evidence type="ECO:0000313" key="11">
    <source>
        <dbReference type="Proteomes" id="UP000016934"/>
    </source>
</evidence>
<dbReference type="PRINTS" id="PR00171">
    <property type="entry name" value="SUGRTRNSPORT"/>
</dbReference>
<feature type="transmembrane region" description="Helical" evidence="8">
    <location>
        <begin position="236"/>
        <end position="267"/>
    </location>
</feature>
<feature type="transmembrane region" description="Helical" evidence="8">
    <location>
        <begin position="556"/>
        <end position="575"/>
    </location>
</feature>
<keyword evidence="6 8" id="KW-0472">Membrane</keyword>
<dbReference type="GO" id="GO:0016020">
    <property type="term" value="C:membrane"/>
    <property type="evidence" value="ECO:0007669"/>
    <property type="project" value="UniProtKB-SubCell"/>
</dbReference>
<dbReference type="InterPro" id="IPR020846">
    <property type="entry name" value="MFS_dom"/>
</dbReference>
<sequence length="787" mass="86944">MPHMAIAQTFSCPYILASPPCRLAVVPSKQQRASPDFLHPIPSHWPMPSIIAAQLSLFARTQPSIHACTHPAPKTLVCLATFTIPSHSSSSRRPANIPLHNLSSSARPRQHDSAYLLDDHDKDSARSSLDTPESESDLSVWSDTGDLVDQLADREDPLRLHLEQDYSSSNPRRHQKRARFADHDLHEKGAQGIRLEDIDIPDPGPRTISKAERILAAIMAPNDRPSRIHGLHGKKLIYFTSVFVSLGVFLFGYDQGVMSGIITGVYFKDYFNQPTAAELGTMVAILEVGAFVSSLVVGRIGDVLGRRKTILYGSLIFVVGGALQTFANGILMMLLGRVIAGLGVGTLSTIVPVYQSEISPPHNRGRMGCIEFTGNIAGYAVSVWVDYFCTYIKNDWSWRVPLFMQCIMGLLLAGGSLLICESPRWLLDNDHDEEGIVVIANLYGKGDIHNPKARDEYREIKMNVLLQRQEGERSYADMFKRYSKRVFIAMSAQALAQLNGINVISYYAPLVFEEAGWYGRQAILMTGINAITYLLSTIPPWYIVDTLGRRKILLSGALMMLVSLSAISYFIFLQASWTPNMVVIFVMIYNAAFGYSWGPIPWLYPPEILPLSIRAKGASLSTATNWAFNWLVGEMTPILQEHIQWRLYLIHAFFCAVSFVIVYFIYPETANVRLEDMNSLFGDATSVMPTPETIAQAESMFSGEGRGSPVPSLDIRGGRRAPDEAIPGLSIDPPEVEGGNKDMSKAGTDNGDGIGGWISNMVKRTKGNGEGDSSRGGKYKQIGQDEN</sequence>
<evidence type="ECO:0000256" key="4">
    <source>
        <dbReference type="ARBA" id="ARBA00022692"/>
    </source>
</evidence>
<dbReference type="PANTHER" id="PTHR48022:SF73">
    <property type="entry name" value="METABOLITE TRANSPORT PROTEIN YDL199C-RELATED"/>
    <property type="match status" value="1"/>
</dbReference>
<gene>
    <name evidence="10" type="ORF">COCSADRAFT_194211</name>
</gene>
<evidence type="ECO:0000259" key="9">
    <source>
        <dbReference type="PROSITE" id="PS50850"/>
    </source>
</evidence>
<dbReference type="InterPro" id="IPR003663">
    <property type="entry name" value="Sugar/inositol_transpt"/>
</dbReference>
<dbReference type="NCBIfam" id="TIGR00879">
    <property type="entry name" value="SP"/>
    <property type="match status" value="1"/>
</dbReference>
<dbReference type="OMA" id="QEHIQWR"/>
<feature type="transmembrane region" description="Helical" evidence="8">
    <location>
        <begin position="402"/>
        <end position="420"/>
    </location>
</feature>
<feature type="transmembrane region" description="Helical" evidence="8">
    <location>
        <begin position="310"/>
        <end position="335"/>
    </location>
</feature>
<dbReference type="PANTHER" id="PTHR48022">
    <property type="entry name" value="PLASTIDIC GLUCOSE TRANSPORTER 4"/>
    <property type="match status" value="1"/>
</dbReference>
<feature type="transmembrane region" description="Helical" evidence="8">
    <location>
        <begin position="645"/>
        <end position="666"/>
    </location>
</feature>
<feature type="transmembrane region" description="Helical" evidence="8">
    <location>
        <begin position="279"/>
        <end position="298"/>
    </location>
</feature>
<comment type="similarity">
    <text evidence="2">Belongs to the major facilitator superfamily. Sugar transporter (TC 2.A.1.1) family.</text>
</comment>
<keyword evidence="11" id="KW-1185">Reference proteome</keyword>
<feature type="transmembrane region" description="Helical" evidence="8">
    <location>
        <begin position="486"/>
        <end position="510"/>
    </location>
</feature>
<protein>
    <recommendedName>
        <fullName evidence="9">Major facilitator superfamily (MFS) profile domain-containing protein</fullName>
    </recommendedName>
</protein>
<dbReference type="KEGG" id="bsc:COCSADRAFT_194211"/>
<proteinExistence type="inferred from homology"/>
<dbReference type="GO" id="GO:0005351">
    <property type="term" value="F:carbohydrate:proton symporter activity"/>
    <property type="evidence" value="ECO:0007669"/>
    <property type="project" value="TreeGrafter"/>
</dbReference>
<dbReference type="SUPFAM" id="SSF103473">
    <property type="entry name" value="MFS general substrate transporter"/>
    <property type="match status" value="1"/>
</dbReference>
<dbReference type="Gene3D" id="1.20.1250.20">
    <property type="entry name" value="MFS general substrate transporter like domains"/>
    <property type="match status" value="1"/>
</dbReference>
<keyword evidence="4 8" id="KW-0812">Transmembrane</keyword>
<feature type="region of interest" description="Disordered" evidence="7">
    <location>
        <begin position="86"/>
        <end position="109"/>
    </location>
</feature>
<accession>M2SRP6</accession>
<feature type="domain" description="Major facilitator superfamily (MFS) profile" evidence="9">
    <location>
        <begin position="240"/>
        <end position="670"/>
    </location>
</feature>
<dbReference type="AlphaFoldDB" id="M2SRP6"/>
<dbReference type="InterPro" id="IPR005829">
    <property type="entry name" value="Sugar_transporter_CS"/>
</dbReference>
<feature type="region of interest" description="Disordered" evidence="7">
    <location>
        <begin position="701"/>
        <end position="787"/>
    </location>
</feature>
<feature type="transmembrane region" description="Helical" evidence="8">
    <location>
        <begin position="522"/>
        <end position="544"/>
    </location>
</feature>
<dbReference type="Pfam" id="PF00083">
    <property type="entry name" value="Sugar_tr"/>
    <property type="match status" value="1"/>
</dbReference>
<evidence type="ECO:0000256" key="7">
    <source>
        <dbReference type="SAM" id="MobiDB-lite"/>
    </source>
</evidence>
<dbReference type="EMBL" id="KB445653">
    <property type="protein sequence ID" value="EMD59477.1"/>
    <property type="molecule type" value="Genomic_DNA"/>
</dbReference>
<dbReference type="PROSITE" id="PS50850">
    <property type="entry name" value="MFS"/>
    <property type="match status" value="1"/>
</dbReference>
<organism evidence="10 11">
    <name type="scientific">Cochliobolus sativus (strain ND90Pr / ATCC 201652)</name>
    <name type="common">Common root rot and spot blotch fungus</name>
    <name type="synonym">Bipolaris sorokiniana</name>
    <dbReference type="NCBI Taxonomy" id="665912"/>
    <lineage>
        <taxon>Eukaryota</taxon>
        <taxon>Fungi</taxon>
        <taxon>Dikarya</taxon>
        <taxon>Ascomycota</taxon>
        <taxon>Pezizomycotina</taxon>
        <taxon>Dothideomycetes</taxon>
        <taxon>Pleosporomycetidae</taxon>
        <taxon>Pleosporales</taxon>
        <taxon>Pleosporineae</taxon>
        <taxon>Pleosporaceae</taxon>
        <taxon>Bipolaris</taxon>
    </lineage>
</organism>
<evidence type="ECO:0000256" key="6">
    <source>
        <dbReference type="ARBA" id="ARBA00023136"/>
    </source>
</evidence>
<evidence type="ECO:0000256" key="5">
    <source>
        <dbReference type="ARBA" id="ARBA00022989"/>
    </source>
</evidence>
<keyword evidence="5 8" id="KW-1133">Transmembrane helix</keyword>
<dbReference type="GeneID" id="19133881"/>
<feature type="transmembrane region" description="Helical" evidence="8">
    <location>
        <begin position="581"/>
        <end position="604"/>
    </location>
</feature>
<dbReference type="OrthoDB" id="648285at2759"/>
<comment type="subcellular location">
    <subcellularLocation>
        <location evidence="1">Membrane</location>
        <topology evidence="1">Multi-pass membrane protein</topology>
    </subcellularLocation>
</comment>
<evidence type="ECO:0000256" key="3">
    <source>
        <dbReference type="ARBA" id="ARBA00022448"/>
    </source>
</evidence>
<dbReference type="RefSeq" id="XP_007705174.1">
    <property type="nucleotide sequence ID" value="XM_007706984.1"/>
</dbReference>
<dbReference type="InterPro" id="IPR036259">
    <property type="entry name" value="MFS_trans_sf"/>
</dbReference>
<name>M2SRP6_COCSN</name>
<dbReference type="Proteomes" id="UP000016934">
    <property type="component" value="Unassembled WGS sequence"/>
</dbReference>
<evidence type="ECO:0000256" key="8">
    <source>
        <dbReference type="SAM" id="Phobius"/>
    </source>
</evidence>
<dbReference type="InterPro" id="IPR005828">
    <property type="entry name" value="MFS_sugar_transport-like"/>
</dbReference>
<reference evidence="11" key="2">
    <citation type="journal article" date="2013" name="PLoS Genet.">
        <title>Comparative genome structure, secondary metabolite, and effector coding capacity across Cochliobolus pathogens.</title>
        <authorList>
            <person name="Condon B.J."/>
            <person name="Leng Y."/>
            <person name="Wu D."/>
            <person name="Bushley K.E."/>
            <person name="Ohm R.A."/>
            <person name="Otillar R."/>
            <person name="Martin J."/>
            <person name="Schackwitz W."/>
            <person name="Grimwood J."/>
            <person name="MohdZainudin N."/>
            <person name="Xue C."/>
            <person name="Wang R."/>
            <person name="Manning V.A."/>
            <person name="Dhillon B."/>
            <person name="Tu Z.J."/>
            <person name="Steffenson B.J."/>
            <person name="Salamov A."/>
            <person name="Sun H."/>
            <person name="Lowry S."/>
            <person name="LaButti K."/>
            <person name="Han J."/>
            <person name="Copeland A."/>
            <person name="Lindquist E."/>
            <person name="Barry K."/>
            <person name="Schmutz J."/>
            <person name="Baker S.E."/>
            <person name="Ciuffetti L.M."/>
            <person name="Grigoriev I.V."/>
            <person name="Zhong S."/>
            <person name="Turgeon B.G."/>
        </authorList>
    </citation>
    <scope>NUCLEOTIDE SEQUENCE [LARGE SCALE GENOMIC DNA]</scope>
    <source>
        <strain evidence="11">ND90Pr / ATCC 201652</strain>
    </source>
</reference>
<evidence type="ECO:0000256" key="2">
    <source>
        <dbReference type="ARBA" id="ARBA00010992"/>
    </source>
</evidence>